<keyword evidence="1" id="KW-0949">S-adenosyl-L-methionine</keyword>
<dbReference type="PANTHER" id="PTHR14614">
    <property type="entry name" value="HEPATOCELLULAR CARCINOMA-ASSOCIATED ANTIGEN"/>
    <property type="match status" value="1"/>
</dbReference>
<dbReference type="PANTHER" id="PTHR14614:SF132">
    <property type="entry name" value="PROTEIN-LYSINE METHYLTRANSFERASE C42C1.13"/>
    <property type="match status" value="1"/>
</dbReference>
<protein>
    <recommendedName>
        <fullName evidence="1">Protein-lysine N-methyltransferase EFM6</fullName>
        <ecNumber evidence="1">2.1.1.-</ecNumber>
    </recommendedName>
    <alternativeName>
        <fullName evidence="1">Elongation factor methyltransferase 6</fullName>
    </alternativeName>
</protein>
<feature type="binding site" evidence="1">
    <location>
        <begin position="121"/>
        <end position="123"/>
    </location>
    <ligand>
        <name>S-adenosyl-L-methionine</name>
        <dbReference type="ChEBI" id="CHEBI:59789"/>
    </ligand>
</feature>
<dbReference type="EMBL" id="JABBWG010000008">
    <property type="protein sequence ID" value="KAG1820553.1"/>
    <property type="molecule type" value="Genomic_DNA"/>
</dbReference>
<dbReference type="SUPFAM" id="SSF53335">
    <property type="entry name" value="S-adenosyl-L-methionine-dependent methyltransferases"/>
    <property type="match status" value="1"/>
</dbReference>
<dbReference type="EC" id="2.1.1.-" evidence="1"/>
<keyword evidence="1" id="KW-0963">Cytoplasm</keyword>
<dbReference type="OrthoDB" id="407325at2759"/>
<sequence>MSAIIQPTSLLFDNSPEPVASLNEFALDEALDALDPLRHLRTDASDSTRDTVVVPSQPRSILDETIRLTFPADSPLVSISLKVDASHGCGGIAWPAGEVLSNYIAFRGIGYLQGKKIVELGSGTGLVGLVAGALGGTVWITDQAPLLGIMQQNVTLNGLQSCVSVRELNWGETLSSDIPPPELILAADCVYFEPAFPLLVQTLSEMAIGGSTEILFCYKKRRKADKRFFTMLKKKFSWEEAYDPNREVYNREAISLLTLTKRP</sequence>
<feature type="binding site" evidence="1">
    <location>
        <position position="170"/>
    </location>
    <ligand>
        <name>S-adenosyl-L-methionine</name>
        <dbReference type="ChEBI" id="CHEBI:59789"/>
    </ligand>
</feature>
<feature type="binding site" evidence="1">
    <location>
        <position position="94"/>
    </location>
    <ligand>
        <name>S-adenosyl-L-methionine</name>
        <dbReference type="ChEBI" id="CHEBI:59789"/>
    </ligand>
</feature>
<accession>A0A9P7EGH6</accession>
<dbReference type="Proteomes" id="UP000807769">
    <property type="component" value="Unassembled WGS sequence"/>
</dbReference>
<dbReference type="GO" id="GO:0032259">
    <property type="term" value="P:methylation"/>
    <property type="evidence" value="ECO:0007669"/>
    <property type="project" value="UniProtKB-KW"/>
</dbReference>
<keyword evidence="3" id="KW-1185">Reference proteome</keyword>
<evidence type="ECO:0000256" key="1">
    <source>
        <dbReference type="HAMAP-Rule" id="MF_03198"/>
    </source>
</evidence>
<dbReference type="Pfam" id="PF10294">
    <property type="entry name" value="Methyltransf_16"/>
    <property type="match status" value="1"/>
</dbReference>
<dbReference type="GO" id="GO:0016279">
    <property type="term" value="F:protein-lysine N-methyltransferase activity"/>
    <property type="evidence" value="ECO:0007669"/>
    <property type="project" value="UniProtKB-UniRule"/>
</dbReference>
<dbReference type="HAMAP" id="MF_03198">
    <property type="entry name" value="Methyltr_EFM6"/>
    <property type="match status" value="1"/>
</dbReference>
<dbReference type="Gene3D" id="3.40.50.150">
    <property type="entry name" value="Vaccinia Virus protein VP39"/>
    <property type="match status" value="1"/>
</dbReference>
<comment type="function">
    <text evidence="1">S-adenosyl-L-methionine-dependent protein-lysine N-methyltransferase that methylates elongation factor 1-alpha.</text>
</comment>
<feature type="binding site" evidence="1">
    <location>
        <position position="187"/>
    </location>
    <ligand>
        <name>S-adenosyl-L-methionine</name>
        <dbReference type="ChEBI" id="CHEBI:59789"/>
    </ligand>
</feature>
<evidence type="ECO:0000313" key="3">
    <source>
        <dbReference type="Proteomes" id="UP000807769"/>
    </source>
</evidence>
<proteinExistence type="inferred from homology"/>
<dbReference type="InterPro" id="IPR033684">
    <property type="entry name" value="EFM6"/>
</dbReference>
<comment type="similarity">
    <text evidence="1">Belongs to the class I-like SAM-binding methyltransferase superfamily. METTL21 family. EFM6 subfamily.</text>
</comment>
<keyword evidence="1" id="KW-0808">Transferase</keyword>
<name>A0A9P7EGH6_9AGAM</name>
<dbReference type="GO" id="GO:0005737">
    <property type="term" value="C:cytoplasm"/>
    <property type="evidence" value="ECO:0007669"/>
    <property type="project" value="UniProtKB-SubCell"/>
</dbReference>
<dbReference type="InterPro" id="IPR029063">
    <property type="entry name" value="SAM-dependent_MTases_sf"/>
</dbReference>
<feature type="binding site" evidence="1">
    <location>
        <position position="142"/>
    </location>
    <ligand>
        <name>S-adenosyl-L-methionine</name>
        <dbReference type="ChEBI" id="CHEBI:59789"/>
    </ligand>
</feature>
<gene>
    <name evidence="1" type="primary">EFM6</name>
    <name evidence="2" type="ORF">BJ212DRAFT_1266812</name>
</gene>
<evidence type="ECO:0000313" key="2">
    <source>
        <dbReference type="EMBL" id="KAG1820553.1"/>
    </source>
</evidence>
<dbReference type="InterPro" id="IPR019410">
    <property type="entry name" value="Methyltransf_16"/>
</dbReference>
<organism evidence="2 3">
    <name type="scientific">Suillus subaureus</name>
    <dbReference type="NCBI Taxonomy" id="48587"/>
    <lineage>
        <taxon>Eukaryota</taxon>
        <taxon>Fungi</taxon>
        <taxon>Dikarya</taxon>
        <taxon>Basidiomycota</taxon>
        <taxon>Agaricomycotina</taxon>
        <taxon>Agaricomycetes</taxon>
        <taxon>Agaricomycetidae</taxon>
        <taxon>Boletales</taxon>
        <taxon>Suillineae</taxon>
        <taxon>Suillaceae</taxon>
        <taxon>Suillus</taxon>
    </lineage>
</organism>
<keyword evidence="1 2" id="KW-0489">Methyltransferase</keyword>
<dbReference type="AlphaFoldDB" id="A0A9P7EGH6"/>
<comment type="subcellular location">
    <subcellularLocation>
        <location evidence="1">Cytoplasm</location>
    </subcellularLocation>
</comment>
<reference evidence="2" key="1">
    <citation type="journal article" date="2020" name="New Phytol.">
        <title>Comparative genomics reveals dynamic genome evolution in host specialist ectomycorrhizal fungi.</title>
        <authorList>
            <person name="Lofgren L.A."/>
            <person name="Nguyen N.H."/>
            <person name="Vilgalys R."/>
            <person name="Ruytinx J."/>
            <person name="Liao H.L."/>
            <person name="Branco S."/>
            <person name="Kuo A."/>
            <person name="LaButti K."/>
            <person name="Lipzen A."/>
            <person name="Andreopoulos W."/>
            <person name="Pangilinan J."/>
            <person name="Riley R."/>
            <person name="Hundley H."/>
            <person name="Na H."/>
            <person name="Barry K."/>
            <person name="Grigoriev I.V."/>
            <person name="Stajich J.E."/>
            <person name="Kennedy P.G."/>
        </authorList>
    </citation>
    <scope>NUCLEOTIDE SEQUENCE</scope>
    <source>
        <strain evidence="2">MN1</strain>
    </source>
</reference>
<comment type="caution">
    <text evidence="2">The sequence shown here is derived from an EMBL/GenBank/DDBJ whole genome shotgun (WGS) entry which is preliminary data.</text>
</comment>